<comment type="pathway">
    <text evidence="2">Amino-acid biosynthesis.</text>
</comment>
<keyword evidence="5" id="KW-1185">Reference proteome</keyword>
<dbReference type="PANTHER" id="PTHR43418">
    <property type="entry name" value="MULTIFUNCTIONAL TRYPTOPHAN BIOSYNTHESIS PROTEIN-RELATED"/>
    <property type="match status" value="1"/>
</dbReference>
<dbReference type="InterPro" id="IPR029062">
    <property type="entry name" value="Class_I_gatase-like"/>
</dbReference>
<dbReference type="InterPro" id="IPR017926">
    <property type="entry name" value="GATASE"/>
</dbReference>
<accession>A0ABY0H185</accession>
<reference evidence="4 5" key="1">
    <citation type="submission" date="2018-06" db="EMBL/GenBank/DDBJ databases">
        <title>Complete Genomes of Monosporascus.</title>
        <authorList>
            <person name="Robinson A.J."/>
            <person name="Natvig D.O."/>
        </authorList>
    </citation>
    <scope>NUCLEOTIDE SEQUENCE [LARGE SCALE GENOMIC DNA]</scope>
    <source>
        <strain evidence="4 5">CBS 609.92</strain>
    </source>
</reference>
<evidence type="ECO:0000256" key="1">
    <source>
        <dbReference type="ARBA" id="ARBA00022962"/>
    </source>
</evidence>
<dbReference type="EMBL" id="QJNS01000222">
    <property type="protein sequence ID" value="RYO82238.1"/>
    <property type="molecule type" value="Genomic_DNA"/>
</dbReference>
<dbReference type="Proteomes" id="UP000294003">
    <property type="component" value="Unassembled WGS sequence"/>
</dbReference>
<organism evidence="4 5">
    <name type="scientific">Monosporascus cannonballus</name>
    <dbReference type="NCBI Taxonomy" id="155416"/>
    <lineage>
        <taxon>Eukaryota</taxon>
        <taxon>Fungi</taxon>
        <taxon>Dikarya</taxon>
        <taxon>Ascomycota</taxon>
        <taxon>Pezizomycotina</taxon>
        <taxon>Sordariomycetes</taxon>
        <taxon>Xylariomycetidae</taxon>
        <taxon>Xylariales</taxon>
        <taxon>Xylariales incertae sedis</taxon>
        <taxon>Monosporascus</taxon>
    </lineage>
</organism>
<dbReference type="SUPFAM" id="SSF52317">
    <property type="entry name" value="Class I glutamine amidotransferase-like"/>
    <property type="match status" value="1"/>
</dbReference>
<protein>
    <recommendedName>
        <fullName evidence="3">Glutamine amidotransferase domain-containing protein</fullName>
    </recommendedName>
</protein>
<evidence type="ECO:0000256" key="2">
    <source>
        <dbReference type="ARBA" id="ARBA00029440"/>
    </source>
</evidence>
<dbReference type="PANTHER" id="PTHR43418:SF4">
    <property type="entry name" value="MULTIFUNCTIONAL TRYPTOPHAN BIOSYNTHESIS PROTEIN"/>
    <property type="match status" value="1"/>
</dbReference>
<evidence type="ECO:0000313" key="4">
    <source>
        <dbReference type="EMBL" id="RYO82238.1"/>
    </source>
</evidence>
<evidence type="ECO:0000313" key="5">
    <source>
        <dbReference type="Proteomes" id="UP000294003"/>
    </source>
</evidence>
<dbReference type="PROSITE" id="PS51273">
    <property type="entry name" value="GATASE_TYPE_1"/>
    <property type="match status" value="1"/>
</dbReference>
<sequence length="252" mass="27883">MLQILGICLRFQPLSFSHGAEVKKLRRACHGIVSRVSHSGSDIFVGISDLDATQYHSLRVDPGGGQNSLSDAEHVFWGPTEKRPPLQPLAWDSSDGVNGPVLIGLRHTTKPFWAVRFYPEPICTSQAGKELAANWWAEARNALKDISATPQVNRTVAYTNSDNSRSLSHLTRELRSITGADDVFLRWARHPGASVTPTTILEELGPSRDEVVVLNSQGHARARFSILGLILPGKTVKVAYMFSDHTLRYYEI</sequence>
<dbReference type="Gene3D" id="3.40.50.880">
    <property type="match status" value="1"/>
</dbReference>
<feature type="domain" description="Glutamine amidotransferase" evidence="3">
    <location>
        <begin position="4"/>
        <end position="129"/>
    </location>
</feature>
<name>A0ABY0H185_9PEZI</name>
<keyword evidence="1" id="KW-0315">Glutamine amidotransferase</keyword>
<dbReference type="Pfam" id="PF00117">
    <property type="entry name" value="GATase"/>
    <property type="match status" value="1"/>
</dbReference>
<dbReference type="InterPro" id="IPR050472">
    <property type="entry name" value="Anth_synth/Amidotransfase"/>
</dbReference>
<proteinExistence type="predicted"/>
<evidence type="ECO:0000259" key="3">
    <source>
        <dbReference type="Pfam" id="PF00117"/>
    </source>
</evidence>
<comment type="caution">
    <text evidence="4">The sequence shown here is derived from an EMBL/GenBank/DDBJ whole genome shotgun (WGS) entry which is preliminary data.</text>
</comment>
<gene>
    <name evidence="4" type="ORF">DL762_006719</name>
</gene>